<evidence type="ECO:0000313" key="3">
    <source>
        <dbReference type="EMBL" id="TPX11399.1"/>
    </source>
</evidence>
<keyword evidence="4" id="KW-1185">Reference proteome</keyword>
<evidence type="ECO:0000256" key="1">
    <source>
        <dbReference type="SAM" id="Coils"/>
    </source>
</evidence>
<name>A0A507B281_9PEZI</name>
<gene>
    <name evidence="3" type="ORF">E0L32_007818</name>
</gene>
<dbReference type="Proteomes" id="UP000319257">
    <property type="component" value="Unassembled WGS sequence"/>
</dbReference>
<dbReference type="EMBL" id="SKBQ01000049">
    <property type="protein sequence ID" value="TPX11399.1"/>
    <property type="molecule type" value="Genomic_DNA"/>
</dbReference>
<proteinExistence type="predicted"/>
<feature type="coiled-coil region" evidence="1">
    <location>
        <begin position="65"/>
        <end position="92"/>
    </location>
</feature>
<reference evidence="3 4" key="1">
    <citation type="submission" date="2019-06" db="EMBL/GenBank/DDBJ databases">
        <title>Draft genome sequence of the filamentous fungus Phialemoniopsis curvata isolated from diesel fuel.</title>
        <authorList>
            <person name="Varaljay V.A."/>
            <person name="Lyon W.J."/>
            <person name="Crouch A.L."/>
            <person name="Drake C.E."/>
            <person name="Hollomon J.M."/>
            <person name="Nadeau L.J."/>
            <person name="Nunn H.S."/>
            <person name="Stevenson B.S."/>
            <person name="Bojanowski C.L."/>
            <person name="Crookes-Goodson W.J."/>
        </authorList>
    </citation>
    <scope>NUCLEOTIDE SEQUENCE [LARGE SCALE GENOMIC DNA]</scope>
    <source>
        <strain evidence="3 4">D216</strain>
    </source>
</reference>
<sequence length="166" mass="18722">MTAISPISRASTPSFYDQGLPLQNKALPIIPEGDILRPPPPPLKHRPLLAGSVAPDHDRKPKRPLSWSEAQINTLQKQVKDLRQDIIAQKRQGIEKDRIIASQQQQITKYIQRESKKEDLLNIFANNVHVALEDLRGKGSWEGNTTDDVAAETIDDLITIYQGFER</sequence>
<keyword evidence="1" id="KW-0175">Coiled coil</keyword>
<organism evidence="3 4">
    <name type="scientific">Thyridium curvatum</name>
    <dbReference type="NCBI Taxonomy" id="1093900"/>
    <lineage>
        <taxon>Eukaryota</taxon>
        <taxon>Fungi</taxon>
        <taxon>Dikarya</taxon>
        <taxon>Ascomycota</taxon>
        <taxon>Pezizomycotina</taxon>
        <taxon>Sordariomycetes</taxon>
        <taxon>Sordariomycetidae</taxon>
        <taxon>Thyridiales</taxon>
        <taxon>Thyridiaceae</taxon>
        <taxon>Thyridium</taxon>
    </lineage>
</organism>
<dbReference type="OrthoDB" id="5242867at2759"/>
<dbReference type="InParanoid" id="A0A507B281"/>
<dbReference type="RefSeq" id="XP_030993110.1">
    <property type="nucleotide sequence ID" value="XM_031142604.1"/>
</dbReference>
<protein>
    <submittedName>
        <fullName evidence="3">Uncharacterized protein</fullName>
    </submittedName>
</protein>
<evidence type="ECO:0000256" key="2">
    <source>
        <dbReference type="SAM" id="MobiDB-lite"/>
    </source>
</evidence>
<feature type="region of interest" description="Disordered" evidence="2">
    <location>
        <begin position="31"/>
        <end position="65"/>
    </location>
</feature>
<accession>A0A507B281</accession>
<evidence type="ECO:0000313" key="4">
    <source>
        <dbReference type="Proteomes" id="UP000319257"/>
    </source>
</evidence>
<comment type="caution">
    <text evidence="3">The sequence shown here is derived from an EMBL/GenBank/DDBJ whole genome shotgun (WGS) entry which is preliminary data.</text>
</comment>
<dbReference type="GeneID" id="41975265"/>
<dbReference type="AlphaFoldDB" id="A0A507B281"/>